<dbReference type="SUPFAM" id="SSF51126">
    <property type="entry name" value="Pectin lyase-like"/>
    <property type="match status" value="1"/>
</dbReference>
<dbReference type="InterPro" id="IPR012334">
    <property type="entry name" value="Pectin_lyas_fold"/>
</dbReference>
<dbReference type="Gene3D" id="2.160.20.10">
    <property type="entry name" value="Single-stranded right-handed beta-helix, Pectin lyase-like"/>
    <property type="match status" value="1"/>
</dbReference>
<comment type="caution">
    <text evidence="1">The sequence shown here is derived from an EMBL/GenBank/DDBJ whole genome shotgun (WGS) entry which is preliminary data.</text>
</comment>
<evidence type="ECO:0000313" key="1">
    <source>
        <dbReference type="EMBL" id="HAD8268346.1"/>
    </source>
</evidence>
<dbReference type="SMART" id="SM00710">
    <property type="entry name" value="PbH1"/>
    <property type="match status" value="5"/>
</dbReference>
<dbReference type="InterPro" id="IPR011050">
    <property type="entry name" value="Pectin_lyase_fold/virulence"/>
</dbReference>
<name>A0A721FEJ8_SALER</name>
<accession>A0A721FEJ8</accession>
<sequence length="1070" mass="115716">MTVSTEVDHNDYTGNGVTTSFPYTFRIFQKSDLVVQVVDLDENITELILDTDYTVTGAGGYTGGNVILSTPLTSGYQISISRVLPVTQETDLRNQGKFFAEVHEDAFDKLTMLIQQAISWLRLSLRKPSFVANYYDALGNYIRNLRDPSRPQDAATKNYVDSLSEGNNSYADNLFSRTLRVPEQINTLPSSLDRANKIPAFDSNGNAIVIIPQSGSASDVLIELAKPSGAGLVGFSHSNNYNPGMVGEKLQNVVYPTDAPFYAPTDGVTDATLALQNAIIHCENKNSKLCINRIFSVSDSLTISSAINVFALNSDCGFISSAPAGHAAVIFNGDNICWNGGFIRGLNQPSSSTIRQDGILLNGNDCVLENVSISGFFAKGLHTSNADGSGVGIRDYGTRNTISKCRVEYNKFGISLEGKDGWVLGNYVSNHYRMSSEAKPWDDTSNYWDGIVGGGEWLGVATGYLIDGNEFEDNGQSGIYAGGNGGIFAKNRITNNHIHGNWNRGIDFGVVQRLANSDVYENIITDNIVHNNRAANIWLAGVRDSIINNNNSWFTDDYRSMFAGHFDSCVCLTLADGGEKAAPTGNQVNGNRCKTLESDDQISGFTLNITDTARGNQVRDNVLSPTGKTYIPNPELYAVNNIDIPTEFAFTPQLIGGSGVTLGNSSGKLTANGNVFSLSLSILAQSVSSPSGSLTIGYIPGLSGSSVRHHNVRTEFYNNLNTTMQRAQPYVNIGDSADQLRVYRLADGLAKDDLLEYFMANSDLRMVGDIEIIPYNFSRSVTVVGHSFCTSDVMSTELNRLLGTDIYNFARGGASDVEVAMSQEAITRQYAPVGGSIPASGSVALTPTEVGIFWNGATGKCIFGGVDGTFSTTLVNPGTGETQLVFTRDSAGSAVSVSTTATFAMRPYTRFNTNTIPAGRKHSLHRDDIYIVWGGRNSTDYARYVSELHTMVANMHTQRFVICPEFPYDTETTGTTGATNLAALNNNLKSAFPDNYCQISGVDLLQNFKSKYNPSYAGDVTDIANGITPRSLRADDLHPSETLQPNGLYVGAKVNADFIAQFIKSKGWGG</sequence>
<dbReference type="InterPro" id="IPR006626">
    <property type="entry name" value="PbH1"/>
</dbReference>
<reference evidence="1" key="2">
    <citation type="submission" date="2019-01" db="EMBL/GenBank/DDBJ databases">
        <authorList>
            <consortium name="NCBI Pathogen Detection Project"/>
        </authorList>
    </citation>
    <scope>NUCLEOTIDE SEQUENCE</scope>
    <source>
        <strain evidence="1">R14.1408</strain>
    </source>
</reference>
<protein>
    <submittedName>
        <fullName evidence="1">Uncharacterized protein</fullName>
    </submittedName>
</protein>
<dbReference type="EMBL" id="DAAPYK010000003">
    <property type="protein sequence ID" value="HAD8268346.1"/>
    <property type="molecule type" value="Genomic_DNA"/>
</dbReference>
<proteinExistence type="predicted"/>
<gene>
    <name evidence="1" type="ORF">G1205_14655</name>
</gene>
<reference evidence="1" key="1">
    <citation type="journal article" date="2018" name="Genome Biol.">
        <title>SKESA: strategic k-mer extension for scrupulous assemblies.</title>
        <authorList>
            <person name="Souvorov A."/>
            <person name="Agarwala R."/>
            <person name="Lipman D.J."/>
        </authorList>
    </citation>
    <scope>NUCLEOTIDE SEQUENCE</scope>
    <source>
        <strain evidence="1">R14.1408</strain>
    </source>
</reference>
<dbReference type="AlphaFoldDB" id="A0A721FEJ8"/>
<organism evidence="1">
    <name type="scientific">Salmonella enterica</name>
    <name type="common">Salmonella choleraesuis</name>
    <dbReference type="NCBI Taxonomy" id="28901"/>
    <lineage>
        <taxon>Bacteria</taxon>
        <taxon>Pseudomonadati</taxon>
        <taxon>Pseudomonadota</taxon>
        <taxon>Gammaproteobacteria</taxon>
        <taxon>Enterobacterales</taxon>
        <taxon>Enterobacteriaceae</taxon>
        <taxon>Salmonella</taxon>
    </lineage>
</organism>